<gene>
    <name evidence="9" type="ORF">J5O05_19575</name>
</gene>
<dbReference type="InterPro" id="IPR004026">
    <property type="entry name" value="Ada_DNA_repair_Zn-bd"/>
</dbReference>
<dbReference type="Gene3D" id="3.30.310.20">
    <property type="entry name" value="DNA-3-methyladenine glycosylase AlkA, N-terminal domain"/>
    <property type="match status" value="1"/>
</dbReference>
<keyword evidence="5" id="KW-0010">Activator</keyword>
<dbReference type="GO" id="GO:0005737">
    <property type="term" value="C:cytoplasm"/>
    <property type="evidence" value="ECO:0007669"/>
    <property type="project" value="TreeGrafter"/>
</dbReference>
<evidence type="ECO:0000256" key="1">
    <source>
        <dbReference type="ARBA" id="ARBA00001947"/>
    </source>
</evidence>
<dbReference type="InterPro" id="IPR009057">
    <property type="entry name" value="Homeodomain-like_sf"/>
</dbReference>
<protein>
    <submittedName>
        <fullName evidence="9">DNA-3-methyladenine glycosylase 2 family protein</fullName>
    </submittedName>
</protein>
<evidence type="ECO:0000256" key="2">
    <source>
        <dbReference type="ARBA" id="ARBA00022603"/>
    </source>
</evidence>
<dbReference type="AlphaFoldDB" id="A0A975HN04"/>
<organism evidence="9 10">
    <name type="scientific">Pseudoalteromonas xiamenensis</name>
    <dbReference type="NCBI Taxonomy" id="882626"/>
    <lineage>
        <taxon>Bacteria</taxon>
        <taxon>Pseudomonadati</taxon>
        <taxon>Pseudomonadota</taxon>
        <taxon>Gammaproteobacteria</taxon>
        <taxon>Alteromonadales</taxon>
        <taxon>Pseudoalteromonadaceae</taxon>
        <taxon>Pseudoalteromonas</taxon>
    </lineage>
</organism>
<dbReference type="GO" id="GO:0003700">
    <property type="term" value="F:DNA-binding transcription factor activity"/>
    <property type="evidence" value="ECO:0007669"/>
    <property type="project" value="InterPro"/>
</dbReference>
<dbReference type="GO" id="GO:0008270">
    <property type="term" value="F:zinc ion binding"/>
    <property type="evidence" value="ECO:0007669"/>
    <property type="project" value="InterPro"/>
</dbReference>
<keyword evidence="10" id="KW-1185">Reference proteome</keyword>
<evidence type="ECO:0000256" key="7">
    <source>
        <dbReference type="ARBA" id="ARBA00023204"/>
    </source>
</evidence>
<keyword evidence="4" id="KW-0805">Transcription regulation</keyword>
<dbReference type="GO" id="GO:0043565">
    <property type="term" value="F:sequence-specific DNA binding"/>
    <property type="evidence" value="ECO:0007669"/>
    <property type="project" value="InterPro"/>
</dbReference>
<dbReference type="InterPro" id="IPR035451">
    <property type="entry name" value="Ada-like_dom_sf"/>
</dbReference>
<dbReference type="GO" id="GO:0008725">
    <property type="term" value="F:DNA-3-methyladenine glycosylase activity"/>
    <property type="evidence" value="ECO:0007669"/>
    <property type="project" value="TreeGrafter"/>
</dbReference>
<dbReference type="GO" id="GO:0032993">
    <property type="term" value="C:protein-DNA complex"/>
    <property type="evidence" value="ECO:0007669"/>
    <property type="project" value="TreeGrafter"/>
</dbReference>
<evidence type="ECO:0000313" key="10">
    <source>
        <dbReference type="Proteomes" id="UP000664904"/>
    </source>
</evidence>
<dbReference type="PANTHER" id="PTHR43003">
    <property type="entry name" value="DNA-3-METHYLADENINE GLYCOSYLASE"/>
    <property type="match status" value="1"/>
</dbReference>
<dbReference type="InterPro" id="IPR051912">
    <property type="entry name" value="Alkylbase_DNA_Glycosylase/TA"/>
</dbReference>
<dbReference type="GO" id="GO:0032259">
    <property type="term" value="P:methylation"/>
    <property type="evidence" value="ECO:0007669"/>
    <property type="project" value="UniProtKB-KW"/>
</dbReference>
<feature type="domain" description="HTH araC/xylS-type" evidence="8">
    <location>
        <begin position="86"/>
        <end position="184"/>
    </location>
</feature>
<keyword evidence="2" id="KW-0808">Transferase</keyword>
<dbReference type="SUPFAM" id="SSF55945">
    <property type="entry name" value="TATA-box binding protein-like"/>
    <property type="match status" value="1"/>
</dbReference>
<evidence type="ECO:0000256" key="4">
    <source>
        <dbReference type="ARBA" id="ARBA00023015"/>
    </source>
</evidence>
<dbReference type="Proteomes" id="UP000664904">
    <property type="component" value="Plasmid unnamed5"/>
</dbReference>
<dbReference type="RefSeq" id="WP_208845323.1">
    <property type="nucleotide sequence ID" value="NZ_CP072135.1"/>
</dbReference>
<dbReference type="GO" id="GO:0006285">
    <property type="term" value="P:base-excision repair, AP site formation"/>
    <property type="evidence" value="ECO:0007669"/>
    <property type="project" value="TreeGrafter"/>
</dbReference>
<dbReference type="PROSITE" id="PS01124">
    <property type="entry name" value="HTH_ARAC_FAMILY_2"/>
    <property type="match status" value="1"/>
</dbReference>
<keyword evidence="7" id="KW-0234">DNA repair</keyword>
<keyword evidence="2" id="KW-0489">Methyltransferase</keyword>
<evidence type="ECO:0000256" key="5">
    <source>
        <dbReference type="ARBA" id="ARBA00023159"/>
    </source>
</evidence>
<dbReference type="InterPro" id="IPR011257">
    <property type="entry name" value="DNA_glycosylase"/>
</dbReference>
<dbReference type="GO" id="GO:0032131">
    <property type="term" value="F:alkylated DNA binding"/>
    <property type="evidence" value="ECO:0007669"/>
    <property type="project" value="TreeGrafter"/>
</dbReference>
<dbReference type="SMART" id="SM01009">
    <property type="entry name" value="AlkA_N"/>
    <property type="match status" value="1"/>
</dbReference>
<evidence type="ECO:0000259" key="8">
    <source>
        <dbReference type="PROSITE" id="PS01124"/>
    </source>
</evidence>
<dbReference type="Pfam" id="PF02805">
    <property type="entry name" value="Ada_Zn_binding"/>
    <property type="match status" value="1"/>
</dbReference>
<geneLocation type="plasmid" evidence="9 10">
    <name>unnamed5</name>
</geneLocation>
<dbReference type="EMBL" id="CP072135">
    <property type="protein sequence ID" value="QTH73661.1"/>
    <property type="molecule type" value="Genomic_DNA"/>
</dbReference>
<evidence type="ECO:0000256" key="6">
    <source>
        <dbReference type="ARBA" id="ARBA00023163"/>
    </source>
</evidence>
<dbReference type="Gene3D" id="1.10.340.30">
    <property type="entry name" value="Hypothetical protein, domain 2"/>
    <property type="match status" value="1"/>
</dbReference>
<dbReference type="SUPFAM" id="SSF46689">
    <property type="entry name" value="Homeodomain-like"/>
    <property type="match status" value="2"/>
</dbReference>
<dbReference type="InterPro" id="IPR010316">
    <property type="entry name" value="AlkA_N"/>
</dbReference>
<dbReference type="Pfam" id="PF12833">
    <property type="entry name" value="HTH_18"/>
    <property type="match status" value="1"/>
</dbReference>
<dbReference type="GO" id="GO:0043916">
    <property type="term" value="F:DNA-7-methylguanine glycosylase activity"/>
    <property type="evidence" value="ECO:0007669"/>
    <property type="project" value="TreeGrafter"/>
</dbReference>
<dbReference type="InterPro" id="IPR037046">
    <property type="entry name" value="AlkA_N_sf"/>
</dbReference>
<evidence type="ECO:0000256" key="3">
    <source>
        <dbReference type="ARBA" id="ARBA00022763"/>
    </source>
</evidence>
<dbReference type="SUPFAM" id="SSF57884">
    <property type="entry name" value="Ada DNA repair protein, N-terminal domain (N-Ada 10)"/>
    <property type="match status" value="1"/>
</dbReference>
<reference evidence="9" key="1">
    <citation type="submission" date="2021-03" db="EMBL/GenBank/DDBJ databases">
        <title>Complete Genome of Pseudoalteromonas xiamenensis STKMTI.2, a new potential marine bacterium producing anti-Vibrio compounds.</title>
        <authorList>
            <person name="Handayani D.P."/>
            <person name="Isnansetyo A."/>
            <person name="Istiqomah I."/>
            <person name="Jumina J."/>
        </authorList>
    </citation>
    <scope>NUCLEOTIDE SEQUENCE</scope>
    <source>
        <strain evidence="9">STKMTI.2</strain>
        <plasmid evidence="9">unnamed5</plasmid>
    </source>
</reference>
<dbReference type="SMART" id="SM00342">
    <property type="entry name" value="HTH_ARAC"/>
    <property type="match status" value="1"/>
</dbReference>
<proteinExistence type="predicted"/>
<dbReference type="InterPro" id="IPR018060">
    <property type="entry name" value="HTH_AraC"/>
</dbReference>
<comment type="cofactor">
    <cofactor evidence="1">
        <name>Zn(2+)</name>
        <dbReference type="ChEBI" id="CHEBI:29105"/>
    </cofactor>
</comment>
<sequence>MYTKTQFQSARQSRDPRFDGLFYVAVKSTGIYCRPICPAPMAKEQNVEYFEFAHQAAQAGFRPCIRCRPDSAPGSYAWQGTGTTANRAKKLIDEGVLNEGTTTELADRLGISVRHLNKLFQQYFATTPKSYALYKQCDFAKQLLQQSQLSITDIAYASGFSSVRRFNDAFSKLYQLTPSHLRAKGSQPITTSIRLFLTYRPPYNWGVLQRFLAARLIEGLEWISESSYGRTFEVQQFYGRFTATFSENKHGFMVDIEINDVKGLHVVVQNIRRVLDLDADCSVIEDLLKGKLSANFELVEGLRLPGIWSPFEAGIRAILGQQVSVKAARTYVQTLYDQLGVQRGDLKTFPNPERVATSELDFFKMPERRKASLKLLADYEWRTPARELEEWLAIKGIGPWTVQYAQMRGQSHPDIFLGGDLGVIKAMDKCEKFTQEDAAPFRSYLTFQLWSLL</sequence>
<evidence type="ECO:0000313" key="9">
    <source>
        <dbReference type="EMBL" id="QTH73661.1"/>
    </source>
</evidence>
<dbReference type="GO" id="GO:0006307">
    <property type="term" value="P:DNA alkylation repair"/>
    <property type="evidence" value="ECO:0007669"/>
    <property type="project" value="TreeGrafter"/>
</dbReference>
<dbReference type="SUPFAM" id="SSF48150">
    <property type="entry name" value="DNA-glycosylase"/>
    <property type="match status" value="1"/>
</dbReference>
<dbReference type="PANTHER" id="PTHR43003:SF13">
    <property type="entry name" value="DNA-3-METHYLADENINE GLYCOSYLASE 2"/>
    <property type="match status" value="1"/>
</dbReference>
<keyword evidence="3" id="KW-0227">DNA damage</keyword>
<accession>A0A975HN04</accession>
<keyword evidence="6" id="KW-0804">Transcription</keyword>
<dbReference type="Pfam" id="PF06029">
    <property type="entry name" value="AlkA_N"/>
    <property type="match status" value="1"/>
</dbReference>
<dbReference type="GO" id="GO:0008168">
    <property type="term" value="F:methyltransferase activity"/>
    <property type="evidence" value="ECO:0007669"/>
    <property type="project" value="UniProtKB-KW"/>
</dbReference>
<dbReference type="KEGG" id="pxi:J5O05_19575"/>
<dbReference type="Gene3D" id="3.40.10.10">
    <property type="entry name" value="DNA Methylphosphotriester Repair Domain"/>
    <property type="match status" value="1"/>
</dbReference>
<keyword evidence="9" id="KW-0614">Plasmid</keyword>
<name>A0A975HN04_9GAMM</name>
<dbReference type="Gene3D" id="1.10.10.60">
    <property type="entry name" value="Homeodomain-like"/>
    <property type="match status" value="1"/>
</dbReference>